<reference evidence="2 3" key="1">
    <citation type="journal article" date="2022" name="Microbiol. Resour. Announc.">
        <title>Complete Genome Sequence of the Hyperthermophilic and Acidophilic Archaeon Saccharolobus caldissimus Strain HS-3T.</title>
        <authorList>
            <person name="Sakai H.D."/>
            <person name="Kurosawa N."/>
        </authorList>
    </citation>
    <scope>NUCLEOTIDE SEQUENCE [LARGE SCALE GENOMIC DNA]</scope>
    <source>
        <strain evidence="2 3">JCM32116</strain>
    </source>
</reference>
<dbReference type="Proteomes" id="UP001319921">
    <property type="component" value="Chromosome"/>
</dbReference>
<feature type="domain" description="HTH bat-type" evidence="1">
    <location>
        <begin position="168"/>
        <end position="219"/>
    </location>
</feature>
<dbReference type="RefSeq" id="WP_229570212.1">
    <property type="nucleotide sequence ID" value="NZ_AP025226.1"/>
</dbReference>
<accession>A0AAQ4CVB1</accession>
<dbReference type="PANTHER" id="PTHR34236">
    <property type="entry name" value="DIMETHYL SULFOXIDE REDUCTASE TRANSCRIPTIONAL ACTIVATOR"/>
    <property type="match status" value="1"/>
</dbReference>
<dbReference type="KEGG" id="scas:SACC_27590"/>
<gene>
    <name evidence="2" type="ORF">SACC_27590</name>
</gene>
<organism evidence="2 3">
    <name type="scientific">Saccharolobus caldissimus</name>
    <dbReference type="NCBI Taxonomy" id="1702097"/>
    <lineage>
        <taxon>Archaea</taxon>
        <taxon>Thermoproteota</taxon>
        <taxon>Thermoprotei</taxon>
        <taxon>Sulfolobales</taxon>
        <taxon>Sulfolobaceae</taxon>
        <taxon>Saccharolobus</taxon>
    </lineage>
</organism>
<evidence type="ECO:0000259" key="1">
    <source>
        <dbReference type="Pfam" id="PF04967"/>
    </source>
</evidence>
<proteinExistence type="predicted"/>
<protein>
    <recommendedName>
        <fullName evidence="1">HTH bat-type domain-containing protein</fullName>
    </recommendedName>
</protein>
<dbReference type="EMBL" id="AP025226">
    <property type="protein sequence ID" value="BDB99742.1"/>
    <property type="molecule type" value="Genomic_DNA"/>
</dbReference>
<evidence type="ECO:0000313" key="3">
    <source>
        <dbReference type="Proteomes" id="UP001319921"/>
    </source>
</evidence>
<keyword evidence="3" id="KW-1185">Reference proteome</keyword>
<sequence length="228" mass="26834">MHVYKMRLKLKHDSCWTYKTTDFKVGGEVKYLFPLITKNSIFEIAEIYADDKNELVDFISTISRRYNNNIKVVKVDKPKSSKTALVYYFKTFNNSITRIMIENDAVITNLHMYNGIEEWVAYFFGEEEKILDNFMRDLKSTDAKVEDINFTKTKIDGMKNELVILNSLTPIERQILYTATKLGFFEYPKRVKLDELAKMFGVTKVTLDRHIRNGLRKILSQLFVNSYQ</sequence>
<dbReference type="PANTHER" id="PTHR34236:SF1">
    <property type="entry name" value="DIMETHYL SULFOXIDE REDUCTASE TRANSCRIPTIONAL ACTIVATOR"/>
    <property type="match status" value="1"/>
</dbReference>
<dbReference type="GeneID" id="68867479"/>
<name>A0AAQ4CVB1_9CREN</name>
<dbReference type="Pfam" id="PF04967">
    <property type="entry name" value="HTH_10"/>
    <property type="match status" value="1"/>
</dbReference>
<evidence type="ECO:0000313" key="2">
    <source>
        <dbReference type="EMBL" id="BDB99742.1"/>
    </source>
</evidence>
<dbReference type="AlphaFoldDB" id="A0AAQ4CVB1"/>
<dbReference type="InterPro" id="IPR007050">
    <property type="entry name" value="HTH_bacterioopsin"/>
</dbReference>